<dbReference type="VEuPathDB" id="MicrosporidiaDB:ECU08_0420"/>
<feature type="region of interest" description="Disordered" evidence="2">
    <location>
        <begin position="311"/>
        <end position="392"/>
    </location>
</feature>
<feature type="region of interest" description="Disordered" evidence="2">
    <location>
        <begin position="109"/>
        <end position="138"/>
    </location>
</feature>
<dbReference type="VEuPathDB" id="MicrosporidiaDB:AEWR_080390"/>
<dbReference type="VEuPathDB" id="MicrosporidiaDB:M970_080390"/>
<reference evidence="3" key="1">
    <citation type="journal article" date="2013" name="Eukaryot. Cell">
        <title>Extremely Reduced Levels of Heterozygosity in the Vertebrate Pathogen Encephalitozoon cuniculi.</title>
        <authorList>
            <person name="Selman M."/>
            <person name="Sak B."/>
            <person name="Kvac M."/>
            <person name="Farinelli L."/>
            <person name="Weiss L.M."/>
            <person name="Corradi N."/>
        </authorList>
    </citation>
    <scope>NUCLEOTIDE SEQUENCE</scope>
</reference>
<evidence type="ECO:0000256" key="2">
    <source>
        <dbReference type="SAM" id="MobiDB-lite"/>
    </source>
</evidence>
<dbReference type="AlphaFoldDB" id="M1JI35"/>
<dbReference type="VEuPathDB" id="MicrosporidiaDB:AEWQ_080380"/>
<keyword evidence="1" id="KW-0175">Coiled coil</keyword>
<evidence type="ECO:0000256" key="1">
    <source>
        <dbReference type="SAM" id="Coils"/>
    </source>
</evidence>
<dbReference type="EMBL" id="KC513605">
    <property type="protein sequence ID" value="AGE95054.1"/>
    <property type="molecule type" value="Genomic_DNA"/>
</dbReference>
<feature type="compositionally biased region" description="Basic residues" evidence="2">
    <location>
        <begin position="332"/>
        <end position="348"/>
    </location>
</feature>
<organism evidence="3">
    <name type="scientific">Encephalitozoon cuniculi</name>
    <name type="common">Microsporidian parasite</name>
    <dbReference type="NCBI Taxonomy" id="6035"/>
    <lineage>
        <taxon>Eukaryota</taxon>
        <taxon>Fungi</taxon>
        <taxon>Fungi incertae sedis</taxon>
        <taxon>Microsporidia</taxon>
        <taxon>Unikaryonidae</taxon>
        <taxon>Encephalitozoon</taxon>
    </lineage>
</organism>
<feature type="compositionally biased region" description="Basic and acidic residues" evidence="2">
    <location>
        <begin position="110"/>
        <end position="125"/>
    </location>
</feature>
<gene>
    <name evidence="3" type="ORF">ECU08_0420</name>
</gene>
<name>M1JI35_ENCCN</name>
<dbReference type="VEuPathDB" id="MicrosporidiaDB:AEWD_080340"/>
<protein>
    <submittedName>
        <fullName evidence="3">Uncharacterized protein</fullName>
    </submittedName>
</protein>
<accession>M1JI35</accession>
<feature type="compositionally biased region" description="Basic and acidic residues" evidence="2">
    <location>
        <begin position="352"/>
        <end position="375"/>
    </location>
</feature>
<proteinExistence type="predicted"/>
<evidence type="ECO:0000313" key="3">
    <source>
        <dbReference type="EMBL" id="AGE95054.1"/>
    </source>
</evidence>
<sequence length="424" mass="48927">MFKHDFRDPYKMEEYFQISDKTRTLEHQYTDLLTRKLRLETLMVEEDYNSLVASHEELVTRTRASEDSYIRQIDDLKAMIDQLSCDGSKKEDEIRRLVEENEALTSTVQRLERKDKEKSAEEANRNRNKSLEGPGEDGVWEAAGLRKMDEMHRIIRSVEDELRGNLSRLQEDCIRYKGDAERMRLEIEKLELKNAANVEKIREIKEDRAGLEDEVKRLGLENARLARENICSEELRRSISEKDEIISALKENMRQKSEMIEIQRKMIEDASRENGIVLNDDVCNVFDEDVLKAEESGDELDLGDGYGGKEQLWDGMAVKPRPVQKRASSASTRKKTGVPKRERSRKAPSKAAIDKSNNRTGIDDKMVSRPMENREVPTTAEASKRPFIPGSLLKPENSSYFADLTFNNSSPMIQKSHLNLPKKK</sequence>
<feature type="coiled-coil region" evidence="1">
    <location>
        <begin position="166"/>
        <end position="273"/>
    </location>
</feature>